<evidence type="ECO:0000313" key="3">
    <source>
        <dbReference type="EMBL" id="VAI34686.1"/>
    </source>
</evidence>
<feature type="transmembrane region" description="Helical" evidence="1">
    <location>
        <begin position="107"/>
        <end position="126"/>
    </location>
</feature>
<dbReference type="InterPro" id="IPR050058">
    <property type="entry name" value="Ala-tRNA_ligase"/>
</dbReference>
<dbReference type="EMBL" id="LT934120">
    <property type="protein sequence ID" value="VAI34686.1"/>
    <property type="molecule type" value="Genomic_DNA"/>
</dbReference>
<reference evidence="3 4" key="1">
    <citation type="submission" date="2017-09" db="EMBL/GenBank/DDBJ databases">
        <authorList>
            <consortium name="International Durum Wheat Genome Sequencing Consortium (IDWGSC)"/>
            <person name="Milanesi L."/>
        </authorList>
    </citation>
    <scope>NUCLEOTIDE SEQUENCE [LARGE SCALE GENOMIC DNA]</scope>
    <source>
        <strain evidence="4">cv. Svevo</strain>
    </source>
</reference>
<feature type="domain" description="Alanyl-tRNA synthetase class IIc N-terminal" evidence="2">
    <location>
        <begin position="13"/>
        <end position="80"/>
    </location>
</feature>
<evidence type="ECO:0000256" key="1">
    <source>
        <dbReference type="SAM" id="Phobius"/>
    </source>
</evidence>
<keyword evidence="1" id="KW-0472">Membrane</keyword>
<protein>
    <recommendedName>
        <fullName evidence="2">Alanyl-tRNA synthetase class IIc N-terminal domain-containing protein</fullName>
    </recommendedName>
</protein>
<dbReference type="GO" id="GO:0006419">
    <property type="term" value="P:alanyl-tRNA aminoacylation"/>
    <property type="evidence" value="ECO:0007669"/>
    <property type="project" value="InterPro"/>
</dbReference>
<keyword evidence="1" id="KW-1133">Transmembrane helix</keyword>
<evidence type="ECO:0000313" key="4">
    <source>
        <dbReference type="Proteomes" id="UP000324705"/>
    </source>
</evidence>
<dbReference type="OMA" id="MEGPPDW"/>
<dbReference type="GO" id="GO:0009507">
    <property type="term" value="C:chloroplast"/>
    <property type="evidence" value="ECO:0007669"/>
    <property type="project" value="TreeGrafter"/>
</dbReference>
<proteinExistence type="predicted"/>
<dbReference type="PANTHER" id="PTHR11777">
    <property type="entry name" value="ALANYL-TRNA SYNTHETASE"/>
    <property type="match status" value="1"/>
</dbReference>
<dbReference type="Proteomes" id="UP000324705">
    <property type="component" value="Chromosome 5B"/>
</dbReference>
<dbReference type="GO" id="GO:0002161">
    <property type="term" value="F:aminoacyl-tRNA deacylase activity"/>
    <property type="evidence" value="ECO:0007669"/>
    <property type="project" value="TreeGrafter"/>
</dbReference>
<dbReference type="GO" id="GO:0005524">
    <property type="term" value="F:ATP binding"/>
    <property type="evidence" value="ECO:0007669"/>
    <property type="project" value="InterPro"/>
</dbReference>
<dbReference type="GO" id="GO:0005739">
    <property type="term" value="C:mitochondrion"/>
    <property type="evidence" value="ECO:0007669"/>
    <property type="project" value="TreeGrafter"/>
</dbReference>
<dbReference type="PANTHER" id="PTHR11777:SF9">
    <property type="entry name" value="ALANINE--TRNA LIGASE, CYTOPLASMIC"/>
    <property type="match status" value="1"/>
</dbReference>
<keyword evidence="1" id="KW-0812">Transmembrane</keyword>
<dbReference type="GO" id="GO:0004813">
    <property type="term" value="F:alanine-tRNA ligase activity"/>
    <property type="evidence" value="ECO:0007669"/>
    <property type="project" value="InterPro"/>
</dbReference>
<dbReference type="Pfam" id="PF01411">
    <property type="entry name" value="tRNA-synt_2c"/>
    <property type="match status" value="1"/>
</dbReference>
<evidence type="ECO:0000259" key="2">
    <source>
        <dbReference type="Pfam" id="PF01411"/>
    </source>
</evidence>
<organism evidence="3 4">
    <name type="scientific">Triticum turgidum subsp. durum</name>
    <name type="common">Durum wheat</name>
    <name type="synonym">Triticum durum</name>
    <dbReference type="NCBI Taxonomy" id="4567"/>
    <lineage>
        <taxon>Eukaryota</taxon>
        <taxon>Viridiplantae</taxon>
        <taxon>Streptophyta</taxon>
        <taxon>Embryophyta</taxon>
        <taxon>Tracheophyta</taxon>
        <taxon>Spermatophyta</taxon>
        <taxon>Magnoliopsida</taxon>
        <taxon>Liliopsida</taxon>
        <taxon>Poales</taxon>
        <taxon>Poaceae</taxon>
        <taxon>BOP clade</taxon>
        <taxon>Pooideae</taxon>
        <taxon>Triticodae</taxon>
        <taxon>Triticeae</taxon>
        <taxon>Triticinae</taxon>
        <taxon>Triticum</taxon>
    </lineage>
</organism>
<dbReference type="InterPro" id="IPR045864">
    <property type="entry name" value="aa-tRNA-synth_II/BPL/LPL"/>
</dbReference>
<dbReference type="Gramene" id="TRITD5Bv1G165540.1">
    <property type="protein sequence ID" value="TRITD5Bv1G165540.1"/>
    <property type="gene ID" value="TRITD5Bv1G165540"/>
</dbReference>
<sequence length="129" mass="14085">MEGPPDWTAARDREVFINYFESKSWPSSSSPLVPVDDPATLFANAGMNQFKPVFLGTAAPDSQLGSLRGACNTQKRIRAEAQRPRRRGEGGGHRVCVGAPVGFLPSLPLLMLVSTTLLYLCIRLWIGKV</sequence>
<dbReference type="AlphaFoldDB" id="A0A9R0XDI8"/>
<keyword evidence="4" id="KW-1185">Reference proteome</keyword>
<name>A0A9R0XDI8_TRITD</name>
<dbReference type="InterPro" id="IPR018164">
    <property type="entry name" value="Ala-tRNA-synth_IIc_N"/>
</dbReference>
<accession>A0A9R0XDI8</accession>
<dbReference type="SUPFAM" id="SSF55681">
    <property type="entry name" value="Class II aaRS and biotin synthetases"/>
    <property type="match status" value="1"/>
</dbReference>
<dbReference type="Gene3D" id="3.30.930.10">
    <property type="entry name" value="Bira Bifunctional Protein, Domain 2"/>
    <property type="match status" value="1"/>
</dbReference>
<gene>
    <name evidence="3" type="ORF">TRITD_5Bv1G165540</name>
</gene>